<accession>A0A269ZAM9</accession>
<dbReference type="InterPro" id="IPR036770">
    <property type="entry name" value="Ankyrin_rpt-contain_sf"/>
</dbReference>
<dbReference type="SUPFAM" id="SSF48403">
    <property type="entry name" value="Ankyrin repeat"/>
    <property type="match status" value="1"/>
</dbReference>
<protein>
    <submittedName>
        <fullName evidence="4">Uncharacterized protein</fullName>
    </submittedName>
</protein>
<dbReference type="SMART" id="SM00248">
    <property type="entry name" value="ANK"/>
    <property type="match status" value="4"/>
</dbReference>
<organism evidence="4 5">
    <name type="scientific">Brevibacterium casei</name>
    <dbReference type="NCBI Taxonomy" id="33889"/>
    <lineage>
        <taxon>Bacteria</taxon>
        <taxon>Bacillati</taxon>
        <taxon>Actinomycetota</taxon>
        <taxon>Actinomycetes</taxon>
        <taxon>Micrococcales</taxon>
        <taxon>Brevibacteriaceae</taxon>
        <taxon>Brevibacterium</taxon>
    </lineage>
</organism>
<feature type="repeat" description="ANK" evidence="3">
    <location>
        <begin position="100"/>
        <end position="132"/>
    </location>
</feature>
<dbReference type="EMBL" id="NCWY01000012">
    <property type="protein sequence ID" value="PAK94719.1"/>
    <property type="molecule type" value="Genomic_DNA"/>
</dbReference>
<reference evidence="4 5" key="1">
    <citation type="submission" date="2017-04" db="EMBL/GenBank/DDBJ databases">
        <title>Kefir bacterial isolates.</title>
        <authorList>
            <person name="Kim Y."/>
            <person name="Blasche S."/>
            <person name="Patil K.R."/>
        </authorList>
    </citation>
    <scope>NUCLEOTIDE SEQUENCE [LARGE SCALE GENOMIC DNA]</scope>
    <source>
        <strain evidence="4 5">OG2</strain>
    </source>
</reference>
<dbReference type="AlphaFoldDB" id="A0A269ZAM9"/>
<keyword evidence="2 3" id="KW-0040">ANK repeat</keyword>
<comment type="caution">
    <text evidence="4">The sequence shown here is derived from an EMBL/GenBank/DDBJ whole genome shotgun (WGS) entry which is preliminary data.</text>
</comment>
<evidence type="ECO:0000313" key="5">
    <source>
        <dbReference type="Proteomes" id="UP000216867"/>
    </source>
</evidence>
<gene>
    <name evidence="4" type="ORF">B8X04_13105</name>
</gene>
<evidence type="ECO:0000256" key="1">
    <source>
        <dbReference type="ARBA" id="ARBA00022737"/>
    </source>
</evidence>
<evidence type="ECO:0000256" key="2">
    <source>
        <dbReference type="ARBA" id="ARBA00023043"/>
    </source>
</evidence>
<dbReference type="Pfam" id="PF12796">
    <property type="entry name" value="Ank_2"/>
    <property type="match status" value="1"/>
</dbReference>
<evidence type="ECO:0000313" key="4">
    <source>
        <dbReference type="EMBL" id="PAK94719.1"/>
    </source>
</evidence>
<dbReference type="InterPro" id="IPR002110">
    <property type="entry name" value="Ankyrin_rpt"/>
</dbReference>
<sequence>MATTLPKDFREYGDAYSPTELQEIFESRPLDARGGYRKQTALAYSTVTAEGVTCLLDHGADIEAEDQFHASPLVTRAAAGDLDVVDLLIKRGADPIRAGSRHTPLCAAAANHRVDVVALLLERGATLTETDPLGWTALDLAAIRCEPSKVERGLPVVRLLASRGGTLSEDARPYLCKAMTTLYRYQAAGNARIATVDAMTDLLEMFDIDLPARPRVLADGEAITVTTSGWKKQFSELWGILVPGSGPAASVQGEVIRIAGRIGHEVLDNGGANWDRDFAAMATAFSRHVRSGVPLSDDGLRAVDAALDQVRGGGISEQAVDTLTEQSVAWVLVNPERRPLDTPDYLR</sequence>
<dbReference type="PROSITE" id="PS50297">
    <property type="entry name" value="ANK_REP_REGION"/>
    <property type="match status" value="1"/>
</dbReference>
<dbReference type="Gene3D" id="1.25.40.20">
    <property type="entry name" value="Ankyrin repeat-containing domain"/>
    <property type="match status" value="1"/>
</dbReference>
<dbReference type="PROSITE" id="PS50088">
    <property type="entry name" value="ANK_REPEAT"/>
    <property type="match status" value="1"/>
</dbReference>
<dbReference type="PANTHER" id="PTHR24171">
    <property type="entry name" value="ANKYRIN REPEAT DOMAIN-CONTAINING PROTEIN 39-RELATED"/>
    <property type="match status" value="1"/>
</dbReference>
<proteinExistence type="predicted"/>
<dbReference type="RefSeq" id="WP_095376523.1">
    <property type="nucleotide sequence ID" value="NZ_NCWY01000012.1"/>
</dbReference>
<keyword evidence="1" id="KW-0677">Repeat</keyword>
<evidence type="ECO:0000256" key="3">
    <source>
        <dbReference type="PROSITE-ProRule" id="PRU00023"/>
    </source>
</evidence>
<name>A0A269ZAM9_9MICO</name>
<dbReference type="Proteomes" id="UP000216867">
    <property type="component" value="Unassembled WGS sequence"/>
</dbReference>